<accession>A0A0G4FQ68</accession>
<organism evidence="2 3">
    <name type="scientific">Vitrella brassicaformis (strain CCMP3155)</name>
    <dbReference type="NCBI Taxonomy" id="1169540"/>
    <lineage>
        <taxon>Eukaryota</taxon>
        <taxon>Sar</taxon>
        <taxon>Alveolata</taxon>
        <taxon>Colpodellida</taxon>
        <taxon>Vitrellaceae</taxon>
        <taxon>Vitrella</taxon>
    </lineage>
</organism>
<evidence type="ECO:0000313" key="2">
    <source>
        <dbReference type="EMBL" id="CEM15980.1"/>
    </source>
</evidence>
<protein>
    <submittedName>
        <fullName evidence="2">Uncharacterized protein</fullName>
    </submittedName>
</protein>
<dbReference type="AlphaFoldDB" id="A0A0G4FQ68"/>
<dbReference type="SUPFAM" id="SSF82185">
    <property type="entry name" value="Histone H3 K4-specific methyltransferase SET7/9 N-terminal domain"/>
    <property type="match status" value="1"/>
</dbReference>
<sequence>MGGGQSTCGELRAQRAHLLVDSQAPSRPQKPRVKRPRISGKRLAASGREPLLGSDSVLEIDENGAYLGPLAVGQRSGWAVQQTADHLYEGEFESSKKHGWGALTWLHVKDAVQVTYFGDFESDLPSGNGVLVHPKGHLITITKEGARFLFDRRSPCTPLKTTYRQPLPSSSGPTALLSQASTRESLSSPMHKPLSPKLSPSTRFHLPKFLVRSQATRIGFAGVRFLSGGKDDSKEPPSLSGLRSSDSEMSVGQQSFYRQLQRDGAVFIHDNDSNRKGQRKYESMPTPNEDGFIDIGEHYERDFLALPYINAPTEEKSKSIIAEASAAKAIEFGGLGLPSPRQ</sequence>
<keyword evidence="3" id="KW-1185">Reference proteome</keyword>
<dbReference type="VEuPathDB" id="CryptoDB:Vbra_9378"/>
<name>A0A0G4FQ68_VITBC</name>
<proteinExistence type="predicted"/>
<feature type="region of interest" description="Disordered" evidence="1">
    <location>
        <begin position="226"/>
        <end position="253"/>
    </location>
</feature>
<feature type="region of interest" description="Disordered" evidence="1">
    <location>
        <begin position="1"/>
        <end position="41"/>
    </location>
</feature>
<feature type="region of interest" description="Disordered" evidence="1">
    <location>
        <begin position="160"/>
        <end position="199"/>
    </location>
</feature>
<evidence type="ECO:0000313" key="3">
    <source>
        <dbReference type="Proteomes" id="UP000041254"/>
    </source>
</evidence>
<dbReference type="Proteomes" id="UP000041254">
    <property type="component" value="Unassembled WGS sequence"/>
</dbReference>
<dbReference type="EMBL" id="CDMY01000475">
    <property type="protein sequence ID" value="CEM15980.1"/>
    <property type="molecule type" value="Genomic_DNA"/>
</dbReference>
<gene>
    <name evidence="2" type="ORF">Vbra_9378</name>
</gene>
<feature type="compositionally biased region" description="Basic residues" evidence="1">
    <location>
        <begin position="29"/>
        <end position="40"/>
    </location>
</feature>
<evidence type="ECO:0000256" key="1">
    <source>
        <dbReference type="SAM" id="MobiDB-lite"/>
    </source>
</evidence>
<feature type="compositionally biased region" description="Polar residues" evidence="1">
    <location>
        <begin position="241"/>
        <end position="253"/>
    </location>
</feature>
<reference evidence="2 3" key="1">
    <citation type="submission" date="2014-11" db="EMBL/GenBank/DDBJ databases">
        <authorList>
            <person name="Zhu J."/>
            <person name="Qi W."/>
            <person name="Song R."/>
        </authorList>
    </citation>
    <scope>NUCLEOTIDE SEQUENCE [LARGE SCALE GENOMIC DNA]</scope>
</reference>
<feature type="compositionally biased region" description="Polar residues" evidence="1">
    <location>
        <begin position="160"/>
        <end position="188"/>
    </location>
</feature>
<dbReference type="InParanoid" id="A0A0G4FQ68"/>